<accession>G9NPP3</accession>
<dbReference type="HOGENOM" id="CLU_2413542_0_0_1"/>
<gene>
    <name evidence="2" type="ORF">TRIATDRAFT_160652</name>
</gene>
<evidence type="ECO:0000256" key="1">
    <source>
        <dbReference type="SAM" id="MobiDB-lite"/>
    </source>
</evidence>
<proteinExistence type="predicted"/>
<dbReference type="EMBL" id="ABDG02000020">
    <property type="protein sequence ID" value="EHK47509.1"/>
    <property type="molecule type" value="Genomic_DNA"/>
</dbReference>
<feature type="compositionally biased region" description="Low complexity" evidence="1">
    <location>
        <begin position="10"/>
        <end position="28"/>
    </location>
</feature>
<keyword evidence="3" id="KW-1185">Reference proteome</keyword>
<dbReference type="AlphaFoldDB" id="G9NPP3"/>
<reference evidence="2 3" key="1">
    <citation type="journal article" date="2011" name="Genome Biol.">
        <title>Comparative genome sequence analysis underscores mycoparasitism as the ancestral life style of Trichoderma.</title>
        <authorList>
            <person name="Kubicek C.P."/>
            <person name="Herrera-Estrella A."/>
            <person name="Seidl-Seiboth V."/>
            <person name="Martinez D.A."/>
            <person name="Druzhinina I.S."/>
            <person name="Thon M."/>
            <person name="Zeilinger S."/>
            <person name="Casas-Flores S."/>
            <person name="Horwitz B.A."/>
            <person name="Mukherjee P.K."/>
            <person name="Mukherjee M."/>
            <person name="Kredics L."/>
            <person name="Alcaraz L.D."/>
            <person name="Aerts A."/>
            <person name="Antal Z."/>
            <person name="Atanasova L."/>
            <person name="Cervantes-Badillo M.G."/>
            <person name="Challacombe J."/>
            <person name="Chertkov O."/>
            <person name="McCluskey K."/>
            <person name="Coulpier F."/>
            <person name="Deshpande N."/>
            <person name="von Doehren H."/>
            <person name="Ebbole D.J."/>
            <person name="Esquivel-Naranjo E.U."/>
            <person name="Fekete E."/>
            <person name="Flipphi M."/>
            <person name="Glaser F."/>
            <person name="Gomez-Rodriguez E.Y."/>
            <person name="Gruber S."/>
            <person name="Han C."/>
            <person name="Henrissat B."/>
            <person name="Hermosa R."/>
            <person name="Hernandez-Onate M."/>
            <person name="Karaffa L."/>
            <person name="Kosti I."/>
            <person name="Le Crom S."/>
            <person name="Lindquist E."/>
            <person name="Lucas S."/>
            <person name="Luebeck M."/>
            <person name="Luebeck P.S."/>
            <person name="Margeot A."/>
            <person name="Metz B."/>
            <person name="Misra M."/>
            <person name="Nevalainen H."/>
            <person name="Omann M."/>
            <person name="Packer N."/>
            <person name="Perrone G."/>
            <person name="Uresti-Rivera E.E."/>
            <person name="Salamov A."/>
            <person name="Schmoll M."/>
            <person name="Seiboth B."/>
            <person name="Shapiro H."/>
            <person name="Sukno S."/>
            <person name="Tamayo-Ramos J.A."/>
            <person name="Tisch D."/>
            <person name="Wiest A."/>
            <person name="Wilkinson H.H."/>
            <person name="Zhang M."/>
            <person name="Coutinho P.M."/>
            <person name="Kenerley C.M."/>
            <person name="Monte E."/>
            <person name="Baker S.E."/>
            <person name="Grigoriev I.V."/>
        </authorList>
    </citation>
    <scope>NUCLEOTIDE SEQUENCE [LARGE SCALE GENOMIC DNA]</scope>
    <source>
        <strain evidence="3">ATCC 20476 / IMI 206040</strain>
    </source>
</reference>
<comment type="caution">
    <text evidence="2">The sequence shown here is derived from an EMBL/GenBank/DDBJ whole genome shotgun (WGS) entry which is preliminary data.</text>
</comment>
<dbReference type="Proteomes" id="UP000005426">
    <property type="component" value="Unassembled WGS sequence"/>
</dbReference>
<organism evidence="2 3">
    <name type="scientific">Hypocrea atroviridis (strain ATCC 20476 / IMI 206040)</name>
    <name type="common">Trichoderma atroviride</name>
    <dbReference type="NCBI Taxonomy" id="452589"/>
    <lineage>
        <taxon>Eukaryota</taxon>
        <taxon>Fungi</taxon>
        <taxon>Dikarya</taxon>
        <taxon>Ascomycota</taxon>
        <taxon>Pezizomycotina</taxon>
        <taxon>Sordariomycetes</taxon>
        <taxon>Hypocreomycetidae</taxon>
        <taxon>Hypocreales</taxon>
        <taxon>Hypocreaceae</taxon>
        <taxon>Trichoderma</taxon>
    </lineage>
</organism>
<name>G9NPP3_HYPAI</name>
<evidence type="ECO:0000313" key="3">
    <source>
        <dbReference type="Proteomes" id="UP000005426"/>
    </source>
</evidence>
<sequence length="92" mass="10040">MVENRKHHFSAPSNFSSSSFSPSNHSISLHAQKTEHEAEPPPFRRGITLVALTCPVQAVSDRLSTPVFPVPVLHNNVSFSPADLAEPMILVP</sequence>
<protein>
    <submittedName>
        <fullName evidence="2">Uncharacterized protein</fullName>
    </submittedName>
</protein>
<evidence type="ECO:0000313" key="2">
    <source>
        <dbReference type="EMBL" id="EHK47509.1"/>
    </source>
</evidence>
<feature type="region of interest" description="Disordered" evidence="1">
    <location>
        <begin position="1"/>
        <end position="41"/>
    </location>
</feature>